<dbReference type="EMBL" id="CAUYUJ010005438">
    <property type="protein sequence ID" value="CAK0813635.1"/>
    <property type="molecule type" value="Genomic_DNA"/>
</dbReference>
<accession>A0ABN9R4C7</accession>
<feature type="region of interest" description="Disordered" evidence="1">
    <location>
        <begin position="180"/>
        <end position="278"/>
    </location>
</feature>
<evidence type="ECO:0000313" key="2">
    <source>
        <dbReference type="EMBL" id="CAK0813635.1"/>
    </source>
</evidence>
<protein>
    <submittedName>
        <fullName evidence="2">Uncharacterized protein</fullName>
    </submittedName>
</protein>
<sequence length="352" mass="34485">PEPAAEEVAAQAARGAAGAAAPGSAGGGGGRDVRGVPRQPPPEPVGPAAGAGGAAPAGAAVAAGAAAAAEAVAPRGAAGAGSLDRGGRRRGGRDELQRASAVRTACSGPPAATTCSDHLQRPPAPEAPRSGPPAARHRRRRLQRGGRGCRQRGPADPAAVLGRVPGGDVLLARVVGGLGAGASRAQARPSRAPQPARQRRERRLSSLRPPRRAAEEGLRWPPGAPPSCPPSARVGGADPLPDSVATASRAAPLGGRGPSACGGGAVSAAGAHARGAQPCERAAAGPQLGTMIFPQRRAASPRRGAAPARLTLRATAAPASHSGRARGAPPKAAGHANLEGCGNSDSWFRSCS</sequence>
<proteinExistence type="predicted"/>
<feature type="compositionally biased region" description="Polar residues" evidence="1">
    <location>
        <begin position="343"/>
        <end position="352"/>
    </location>
</feature>
<feature type="non-terminal residue" evidence="2">
    <location>
        <position position="1"/>
    </location>
</feature>
<feature type="region of interest" description="Disordered" evidence="1">
    <location>
        <begin position="315"/>
        <end position="352"/>
    </location>
</feature>
<gene>
    <name evidence="2" type="ORF">PCOR1329_LOCUS17490</name>
</gene>
<feature type="compositionally biased region" description="Low complexity" evidence="1">
    <location>
        <begin position="266"/>
        <end position="276"/>
    </location>
</feature>
<feature type="compositionally biased region" description="Gly residues" evidence="1">
    <location>
        <begin position="254"/>
        <end position="265"/>
    </location>
</feature>
<keyword evidence="3" id="KW-1185">Reference proteome</keyword>
<comment type="caution">
    <text evidence="2">The sequence shown here is derived from an EMBL/GenBank/DDBJ whole genome shotgun (WGS) entry which is preliminary data.</text>
</comment>
<feature type="compositionally biased region" description="Low complexity" evidence="1">
    <location>
        <begin position="1"/>
        <end position="23"/>
    </location>
</feature>
<organism evidence="2 3">
    <name type="scientific">Prorocentrum cordatum</name>
    <dbReference type="NCBI Taxonomy" id="2364126"/>
    <lineage>
        <taxon>Eukaryota</taxon>
        <taxon>Sar</taxon>
        <taxon>Alveolata</taxon>
        <taxon>Dinophyceae</taxon>
        <taxon>Prorocentrales</taxon>
        <taxon>Prorocentraceae</taxon>
        <taxon>Prorocentrum</taxon>
    </lineage>
</organism>
<feature type="region of interest" description="Disordered" evidence="1">
    <location>
        <begin position="1"/>
        <end position="164"/>
    </location>
</feature>
<reference evidence="2" key="1">
    <citation type="submission" date="2023-10" db="EMBL/GenBank/DDBJ databases">
        <authorList>
            <person name="Chen Y."/>
            <person name="Shah S."/>
            <person name="Dougan E. K."/>
            <person name="Thang M."/>
            <person name="Chan C."/>
        </authorList>
    </citation>
    <scope>NUCLEOTIDE SEQUENCE [LARGE SCALE GENOMIC DNA]</scope>
</reference>
<evidence type="ECO:0000256" key="1">
    <source>
        <dbReference type="SAM" id="MobiDB-lite"/>
    </source>
</evidence>
<evidence type="ECO:0000313" key="3">
    <source>
        <dbReference type="Proteomes" id="UP001189429"/>
    </source>
</evidence>
<feature type="compositionally biased region" description="Low complexity" evidence="1">
    <location>
        <begin position="180"/>
        <end position="196"/>
    </location>
</feature>
<feature type="compositionally biased region" description="Low complexity" evidence="1">
    <location>
        <begin position="56"/>
        <end position="83"/>
    </location>
</feature>
<feature type="compositionally biased region" description="Basic residues" evidence="1">
    <location>
        <begin position="135"/>
        <end position="150"/>
    </location>
</feature>
<feature type="compositionally biased region" description="Low complexity" evidence="1">
    <location>
        <begin position="315"/>
        <end position="336"/>
    </location>
</feature>
<name>A0ABN9R4C7_9DINO</name>
<dbReference type="Proteomes" id="UP001189429">
    <property type="component" value="Unassembled WGS sequence"/>
</dbReference>